<dbReference type="InterPro" id="IPR021027">
    <property type="entry name" value="Transposase_put_HTH"/>
</dbReference>
<feature type="domain" description="Probable transposase IS891/IS1136/IS1341" evidence="8">
    <location>
        <begin position="173"/>
        <end position="300"/>
    </location>
</feature>
<evidence type="ECO:0000313" key="11">
    <source>
        <dbReference type="EMBL" id="APZ42617.1"/>
    </source>
</evidence>
<evidence type="ECO:0000256" key="5">
    <source>
        <dbReference type="ARBA" id="ARBA00023125"/>
    </source>
</evidence>
<keyword evidence="5" id="KW-0238">DNA-binding</keyword>
<dbReference type="Pfam" id="PF01385">
    <property type="entry name" value="OrfB_IS605"/>
    <property type="match status" value="1"/>
</dbReference>
<evidence type="ECO:0008006" key="14">
    <source>
        <dbReference type="Google" id="ProtNLM"/>
    </source>
</evidence>
<dbReference type="InterPro" id="IPR001959">
    <property type="entry name" value="Transposase"/>
</dbReference>
<dbReference type="Pfam" id="PF12323">
    <property type="entry name" value="HTH_OrfB_IS605"/>
    <property type="match status" value="1"/>
</dbReference>
<feature type="domain" description="Cas12f1-like TNB" evidence="9">
    <location>
        <begin position="321"/>
        <end position="387"/>
    </location>
</feature>
<evidence type="ECO:0000313" key="13">
    <source>
        <dbReference type="Proteomes" id="UP000243807"/>
    </source>
</evidence>
<dbReference type="Proteomes" id="UP000243807">
    <property type="component" value="Chromosome"/>
</dbReference>
<evidence type="ECO:0000256" key="3">
    <source>
        <dbReference type="ARBA" id="ARBA00022723"/>
    </source>
</evidence>
<dbReference type="GO" id="GO:0046872">
    <property type="term" value="F:metal ion binding"/>
    <property type="evidence" value="ECO:0007669"/>
    <property type="project" value="UniProtKB-KW"/>
</dbReference>
<dbReference type="EMBL" id="CP019434">
    <property type="protein sequence ID" value="APZ42627.1"/>
    <property type="molecule type" value="Genomic_DNA"/>
</dbReference>
<accession>A0A1P8UFJ5</accession>
<dbReference type="RefSeq" id="WP_076836271.1">
    <property type="nucleotide sequence ID" value="NZ_CP019434.1"/>
</dbReference>
<dbReference type="KEGG" id="afy:BW247_05490"/>
<dbReference type="KEGG" id="afy:BW247_05540"/>
<keyword evidence="3" id="KW-0479">Metal-binding</keyword>
<dbReference type="STRING" id="1765967.BW247_05490"/>
<comment type="similarity">
    <text evidence="1">In the C-terminal section; belongs to the transposase 35 family.</text>
</comment>
<dbReference type="InterPro" id="IPR010095">
    <property type="entry name" value="Cas12f1-like_TNB"/>
</dbReference>
<feature type="region of interest" description="Disordered" evidence="7">
    <location>
        <begin position="399"/>
        <end position="431"/>
    </location>
</feature>
<evidence type="ECO:0000259" key="9">
    <source>
        <dbReference type="Pfam" id="PF07282"/>
    </source>
</evidence>
<dbReference type="EMBL" id="CP019434">
    <property type="protein sequence ID" value="APZ42617.1"/>
    <property type="molecule type" value="Genomic_DNA"/>
</dbReference>
<organism evidence="11 13">
    <name type="scientific">Acidihalobacter ferrooxydans</name>
    <dbReference type="NCBI Taxonomy" id="1765967"/>
    <lineage>
        <taxon>Bacteria</taxon>
        <taxon>Pseudomonadati</taxon>
        <taxon>Pseudomonadota</taxon>
        <taxon>Gammaproteobacteria</taxon>
        <taxon>Chromatiales</taxon>
        <taxon>Ectothiorhodospiraceae</taxon>
        <taxon>Acidihalobacter</taxon>
    </lineage>
</organism>
<keyword evidence="4" id="KW-0862">Zinc</keyword>
<keyword evidence="2" id="KW-0815">Transposition</keyword>
<evidence type="ECO:0000256" key="2">
    <source>
        <dbReference type="ARBA" id="ARBA00022578"/>
    </source>
</evidence>
<evidence type="ECO:0000256" key="4">
    <source>
        <dbReference type="ARBA" id="ARBA00022833"/>
    </source>
</evidence>
<dbReference type="GO" id="GO:0003677">
    <property type="term" value="F:DNA binding"/>
    <property type="evidence" value="ECO:0007669"/>
    <property type="project" value="UniProtKB-KW"/>
</dbReference>
<dbReference type="NCBIfam" id="NF040570">
    <property type="entry name" value="guided_TnpB"/>
    <property type="match status" value="1"/>
</dbReference>
<name>A0A1P8UFJ5_9GAMM</name>
<dbReference type="GO" id="GO:0006310">
    <property type="term" value="P:DNA recombination"/>
    <property type="evidence" value="ECO:0007669"/>
    <property type="project" value="UniProtKB-KW"/>
</dbReference>
<feature type="domain" description="Transposase putative helix-turn-helix" evidence="10">
    <location>
        <begin position="3"/>
        <end position="47"/>
    </location>
</feature>
<dbReference type="Pfam" id="PF07282">
    <property type="entry name" value="Cas12f1-like_TNB"/>
    <property type="match status" value="1"/>
</dbReference>
<evidence type="ECO:0000256" key="1">
    <source>
        <dbReference type="ARBA" id="ARBA00008761"/>
    </source>
</evidence>
<sequence>MPNRKVTYRLYPNTEQEARLQDMLGLHQRLYNTALEERIRVYKETGKGLSFADQCKALTQWRKNSAGLRSMNAQSEQVTLKRLDRAFRHFFRRVKNGEMPGFPRFKSLHRYSGWGYKTHGDGWKLHPGESGKHGRLYLQGVGLVPVRGKARTQGECKTCEILHKAGKWYASVTLEVEAIPRERGVETCAFDWGLETFLTVATHQQGIETVPNPRHLRRQLTELKRLGQDVSRKIRMAQKISGRKKHFPVSRHLRKAIQHLARLHAKIARSRKDFLHQTSAWLVNRFGAIATEALDVKNMVHHGGARKRGLNREIHAAAPGAFLKLTRTKAEEAGSWYEEAPTRTLKPTQRCHACWRLPDEKKTLSDRWHQCPHCGAACSRDENAARVLLRWLKMRLAGESGSGREPSEAWSGIRPSETMAPALKRETHAIP</sequence>
<evidence type="ECO:0000313" key="12">
    <source>
        <dbReference type="EMBL" id="APZ42627.1"/>
    </source>
</evidence>
<dbReference type="AlphaFoldDB" id="A0A1P8UFJ5"/>
<evidence type="ECO:0000259" key="8">
    <source>
        <dbReference type="Pfam" id="PF01385"/>
    </source>
</evidence>
<dbReference type="GO" id="GO:0032196">
    <property type="term" value="P:transposition"/>
    <property type="evidence" value="ECO:0007669"/>
    <property type="project" value="UniProtKB-KW"/>
</dbReference>
<keyword evidence="13" id="KW-1185">Reference proteome</keyword>
<evidence type="ECO:0000256" key="7">
    <source>
        <dbReference type="SAM" id="MobiDB-lite"/>
    </source>
</evidence>
<dbReference type="OrthoDB" id="5915636at2"/>
<gene>
    <name evidence="11" type="ORF">BW247_05490</name>
    <name evidence="12" type="ORF">BW247_05540</name>
</gene>
<keyword evidence="6" id="KW-0233">DNA recombination</keyword>
<evidence type="ECO:0000256" key="6">
    <source>
        <dbReference type="ARBA" id="ARBA00023172"/>
    </source>
</evidence>
<reference evidence="11 13" key="1">
    <citation type="submission" date="2017-01" db="EMBL/GenBank/DDBJ databases">
        <title>Draft sequence of Acidihalobacter ferrooxidans strain DSM 14175 (strain V8).</title>
        <authorList>
            <person name="Khaleque H.N."/>
            <person name="Ramsay J.P."/>
            <person name="Murphy R.J.T."/>
            <person name="Kaksonen A.H."/>
            <person name="Boxall N.J."/>
            <person name="Watkin E.L.J."/>
        </authorList>
    </citation>
    <scope>NUCLEOTIDE SEQUENCE [LARGE SCALE GENOMIC DNA]</scope>
    <source>
        <strain evidence="11 13">V8</strain>
    </source>
</reference>
<evidence type="ECO:0000259" key="10">
    <source>
        <dbReference type="Pfam" id="PF12323"/>
    </source>
</evidence>
<protein>
    <recommendedName>
        <fullName evidence="14">Transposase</fullName>
    </recommendedName>
</protein>
<proteinExistence type="inferred from homology"/>